<dbReference type="PRINTS" id="PR00725">
    <property type="entry name" value="DADACBPTASE1"/>
</dbReference>
<sequence length="302" mass="33369">MRRAQARKKSARGRVYSTTPRRYAAVRNAQPARTFMEANAGSLMLMSHAAFVVDQDSGETLVTKNSDIEMPIASLTKLMTALVVVEAKLPMDEILEIGNEDVDREKNTHSRLTVGTELTRSQMLLLALMSSENRAAMSLSRHYPGGRTAFIAKMNAKAKALGMVSSHFADPAGLSSQSVSTARDLHRLVSAADAQPLIREYSTHEESNVQVGRRTLKFINSNRLVRGGGDWDIGLQKTGFTNEAGRCLVMQVTLQGRRIAMVFLDSFGQLTRYADAMRVRQQLERRVNMQPRLITTSAGISP</sequence>
<dbReference type="Gene3D" id="3.40.710.10">
    <property type="entry name" value="DD-peptidase/beta-lactamase superfamily"/>
    <property type="match status" value="1"/>
</dbReference>
<keyword evidence="5" id="KW-0573">Peptidoglycan synthesis</keyword>
<name>A0A2T5MF19_9GAMM</name>
<evidence type="ECO:0000256" key="2">
    <source>
        <dbReference type="ARBA" id="ARBA00022729"/>
    </source>
</evidence>
<dbReference type="InterPro" id="IPR012338">
    <property type="entry name" value="Beta-lactam/transpept-like"/>
</dbReference>
<dbReference type="OrthoDB" id="5688590at2"/>
<comment type="similarity">
    <text evidence="1 9">Belongs to the peptidase S11 family.</text>
</comment>
<evidence type="ECO:0000256" key="6">
    <source>
        <dbReference type="ARBA" id="ARBA00023316"/>
    </source>
</evidence>
<protein>
    <submittedName>
        <fullName evidence="11">D-alanyl-D-alanine endopeptidase</fullName>
    </submittedName>
</protein>
<dbReference type="GO" id="GO:0071555">
    <property type="term" value="P:cell wall organization"/>
    <property type="evidence" value="ECO:0007669"/>
    <property type="project" value="UniProtKB-KW"/>
</dbReference>
<dbReference type="GO" id="GO:0008360">
    <property type="term" value="P:regulation of cell shape"/>
    <property type="evidence" value="ECO:0007669"/>
    <property type="project" value="UniProtKB-KW"/>
</dbReference>
<dbReference type="AlphaFoldDB" id="A0A2T5MF19"/>
<feature type="active site" evidence="7">
    <location>
        <position position="131"/>
    </location>
</feature>
<evidence type="ECO:0000256" key="1">
    <source>
        <dbReference type="ARBA" id="ARBA00007164"/>
    </source>
</evidence>
<dbReference type="GO" id="GO:0009002">
    <property type="term" value="F:serine-type D-Ala-D-Ala carboxypeptidase activity"/>
    <property type="evidence" value="ECO:0007669"/>
    <property type="project" value="InterPro"/>
</dbReference>
<proteinExistence type="inferred from homology"/>
<keyword evidence="12" id="KW-1185">Reference proteome</keyword>
<keyword evidence="4" id="KW-0133">Cell shape</keyword>
<dbReference type="Pfam" id="PF00768">
    <property type="entry name" value="Peptidase_S11"/>
    <property type="match status" value="1"/>
</dbReference>
<dbReference type="PANTHER" id="PTHR21581:SF26">
    <property type="entry name" value="D-ALANYL-D-ALANINE ENDOPEPTIDASE"/>
    <property type="match status" value="1"/>
</dbReference>
<keyword evidence="2" id="KW-0732">Signal</keyword>
<dbReference type="PANTHER" id="PTHR21581">
    <property type="entry name" value="D-ALANYL-D-ALANINE CARBOXYPEPTIDASE"/>
    <property type="match status" value="1"/>
</dbReference>
<dbReference type="SUPFAM" id="SSF56601">
    <property type="entry name" value="beta-lactamase/transpeptidase-like"/>
    <property type="match status" value="1"/>
</dbReference>
<dbReference type="NCBIfam" id="NF008668">
    <property type="entry name" value="PRK11669.1"/>
    <property type="match status" value="1"/>
</dbReference>
<evidence type="ECO:0000256" key="8">
    <source>
        <dbReference type="PIRSR" id="PIRSR618044-2"/>
    </source>
</evidence>
<evidence type="ECO:0000313" key="11">
    <source>
        <dbReference type="EMBL" id="PTU31181.1"/>
    </source>
</evidence>
<evidence type="ECO:0000256" key="5">
    <source>
        <dbReference type="ARBA" id="ARBA00022984"/>
    </source>
</evidence>
<feature type="active site" description="Acyl-ester intermediate" evidence="7">
    <location>
        <position position="74"/>
    </location>
</feature>
<keyword evidence="6" id="KW-0961">Cell wall biogenesis/degradation</keyword>
<dbReference type="GO" id="GO:0006508">
    <property type="term" value="P:proteolysis"/>
    <property type="evidence" value="ECO:0007669"/>
    <property type="project" value="InterPro"/>
</dbReference>
<evidence type="ECO:0000256" key="3">
    <source>
        <dbReference type="ARBA" id="ARBA00022801"/>
    </source>
</evidence>
<keyword evidence="3" id="KW-0378">Hydrolase</keyword>
<feature type="active site" description="Proton acceptor" evidence="7">
    <location>
        <position position="77"/>
    </location>
</feature>
<evidence type="ECO:0000256" key="9">
    <source>
        <dbReference type="RuleBase" id="RU004016"/>
    </source>
</evidence>
<dbReference type="GO" id="GO:0009252">
    <property type="term" value="P:peptidoglycan biosynthetic process"/>
    <property type="evidence" value="ECO:0007669"/>
    <property type="project" value="UniProtKB-KW"/>
</dbReference>
<evidence type="ECO:0000313" key="12">
    <source>
        <dbReference type="Proteomes" id="UP000244248"/>
    </source>
</evidence>
<gene>
    <name evidence="11" type="ORF">CJD38_11630</name>
</gene>
<organism evidence="11 12">
    <name type="scientific">Stenotrophobium rhamnosiphilum</name>
    <dbReference type="NCBI Taxonomy" id="2029166"/>
    <lineage>
        <taxon>Bacteria</taxon>
        <taxon>Pseudomonadati</taxon>
        <taxon>Pseudomonadota</taxon>
        <taxon>Gammaproteobacteria</taxon>
        <taxon>Nevskiales</taxon>
        <taxon>Nevskiaceae</taxon>
        <taxon>Stenotrophobium</taxon>
    </lineage>
</organism>
<comment type="caution">
    <text evidence="11">The sequence shown here is derived from an EMBL/GenBank/DDBJ whole genome shotgun (WGS) entry which is preliminary data.</text>
</comment>
<accession>A0A2T5MF19</accession>
<evidence type="ECO:0000259" key="10">
    <source>
        <dbReference type="Pfam" id="PF00768"/>
    </source>
</evidence>
<dbReference type="EMBL" id="QANS01000004">
    <property type="protein sequence ID" value="PTU31181.1"/>
    <property type="molecule type" value="Genomic_DNA"/>
</dbReference>
<evidence type="ECO:0000256" key="7">
    <source>
        <dbReference type="PIRSR" id="PIRSR618044-1"/>
    </source>
</evidence>
<dbReference type="InterPro" id="IPR018044">
    <property type="entry name" value="Peptidase_S11"/>
</dbReference>
<dbReference type="Proteomes" id="UP000244248">
    <property type="component" value="Unassembled WGS sequence"/>
</dbReference>
<dbReference type="InterPro" id="IPR001967">
    <property type="entry name" value="Peptidase_S11_N"/>
</dbReference>
<feature type="domain" description="Peptidase S11 D-alanyl-D-alanine carboxypeptidase A N-terminal" evidence="10">
    <location>
        <begin position="45"/>
        <end position="266"/>
    </location>
</feature>
<evidence type="ECO:0000256" key="4">
    <source>
        <dbReference type="ARBA" id="ARBA00022960"/>
    </source>
</evidence>
<reference evidence="11 12" key="1">
    <citation type="submission" date="2018-04" db="EMBL/GenBank/DDBJ databases">
        <title>Novel species isolated from glacier.</title>
        <authorList>
            <person name="Liu Q."/>
            <person name="Xin Y.-H."/>
        </authorList>
    </citation>
    <scope>NUCLEOTIDE SEQUENCE [LARGE SCALE GENOMIC DNA]</scope>
    <source>
        <strain evidence="11 12">GT1R17</strain>
    </source>
</reference>
<feature type="binding site" evidence="8">
    <location>
        <position position="237"/>
    </location>
    <ligand>
        <name>substrate</name>
    </ligand>
</feature>